<accession>A0A117UV37</accession>
<reference evidence="3 4" key="1">
    <citation type="submission" date="2015-10" db="EMBL/GenBank/DDBJ databases">
        <title>Draft genome sequence of Novosphingobium fuchskuhlense DSM 25065 isolated from a surface water sample of the southwest basin of Lake Grosse Fuchskuhle.</title>
        <authorList>
            <person name="Ruckert C."/>
            <person name="Winkler A."/>
            <person name="Glaeser J."/>
            <person name="Grossart H.-P."/>
            <person name="Kalinowski J."/>
            <person name="Glaeser S."/>
        </authorList>
    </citation>
    <scope>NUCLEOTIDE SEQUENCE [LARGE SCALE GENOMIC DNA]</scope>
    <source>
        <strain evidence="3 4">FNE08-7</strain>
    </source>
</reference>
<dbReference type="InterPro" id="IPR017853">
    <property type="entry name" value="GH"/>
</dbReference>
<dbReference type="OrthoDB" id="9805159at2"/>
<feature type="chain" id="PRO_5007156978" evidence="1">
    <location>
        <begin position="23"/>
        <end position="615"/>
    </location>
</feature>
<dbReference type="Pfam" id="PF00128">
    <property type="entry name" value="Alpha-amylase"/>
    <property type="match status" value="1"/>
</dbReference>
<dbReference type="AlphaFoldDB" id="A0A117UV37"/>
<sequence length="615" mass="66686">MNRRACLAALAVFAVTSVPARADVPLDAVRARAAAGEVIYFLLPDRFENGDPANDRGGLEGDRLKTGFDPASKSFYHGGDLKGLIQRLDYIKGLGATAVWVGPVFRNKPVQGAPGQESAGYHGYWITDFTRVDPHFGTNADFKALVDAAHARGLKVYMDIIANHTADVIQYREQGGAVPYAYRSRADYPYSRRGGVSGQAINPGFAGDQDSTAANFAKLTDPAFAYTPFVPAGEEQVKVPEWLNNPVFYHNRGNSTFAGESSRFGDFVGLDDLFTEHPRVREGMIAIYRQWIEDFGIDGYRIDTARHVDPGFWQAFIPAMLETAHARGIPNFTIFGEVAREEPGNGYIAQFTRRDGYPAVLDFAFQASVRAALGQGRGTSVLADLFEGDVLYEGGEAAALAIPTFLGNHDMGRFSTLIRHDRPGISADELEARVRLAHVMLMTLRGSPVIYYGDEQGFVGDGNDTDAREDMFPSRTTSYLDNTVLDATRPAGADHFDPAHPFYRLIRDLAALRAAHPALARGRQVVRGYAETPGLFSVSRFDPETGAEYLIAFNTSAAPIHVASVVGTSAVRLETLFGACPAKVSAPGSIMLDLPAFGSAVCRLIPSSPGTQIAQ</sequence>
<comment type="caution">
    <text evidence="3">The sequence shown here is derived from an EMBL/GenBank/DDBJ whole genome shotgun (WGS) entry which is preliminary data.</text>
</comment>
<dbReference type="GO" id="GO:0005975">
    <property type="term" value="P:carbohydrate metabolic process"/>
    <property type="evidence" value="ECO:0007669"/>
    <property type="project" value="InterPro"/>
</dbReference>
<feature type="signal peptide" evidence="1">
    <location>
        <begin position="1"/>
        <end position="22"/>
    </location>
</feature>
<dbReference type="STRING" id="1117702.AQZ52_12305"/>
<dbReference type="PANTHER" id="PTHR10357">
    <property type="entry name" value="ALPHA-AMYLASE FAMILY MEMBER"/>
    <property type="match status" value="1"/>
</dbReference>
<organism evidence="3 4">
    <name type="scientific">Novosphingobium fuchskuhlense</name>
    <dbReference type="NCBI Taxonomy" id="1117702"/>
    <lineage>
        <taxon>Bacteria</taxon>
        <taxon>Pseudomonadati</taxon>
        <taxon>Pseudomonadota</taxon>
        <taxon>Alphaproteobacteria</taxon>
        <taxon>Sphingomonadales</taxon>
        <taxon>Sphingomonadaceae</taxon>
        <taxon>Novosphingobium</taxon>
    </lineage>
</organism>
<dbReference type="SUPFAM" id="SSF51445">
    <property type="entry name" value="(Trans)glycosidases"/>
    <property type="match status" value="1"/>
</dbReference>
<protein>
    <submittedName>
        <fullName evidence="3">Alpha-amylase</fullName>
    </submittedName>
</protein>
<dbReference type="SMART" id="SM00642">
    <property type="entry name" value="Aamy"/>
    <property type="match status" value="1"/>
</dbReference>
<keyword evidence="1" id="KW-0732">Signal</keyword>
<proteinExistence type="predicted"/>
<name>A0A117UV37_9SPHN</name>
<gene>
    <name evidence="3" type="ORF">AQZ52_12305</name>
</gene>
<dbReference type="EMBL" id="LLZS01000007">
    <property type="protein sequence ID" value="KUR71415.1"/>
    <property type="molecule type" value="Genomic_DNA"/>
</dbReference>
<dbReference type="InterPro" id="IPR006047">
    <property type="entry name" value="GH13_cat_dom"/>
</dbReference>
<evidence type="ECO:0000256" key="1">
    <source>
        <dbReference type="SAM" id="SignalP"/>
    </source>
</evidence>
<keyword evidence="4" id="KW-1185">Reference proteome</keyword>
<evidence type="ECO:0000313" key="3">
    <source>
        <dbReference type="EMBL" id="KUR71415.1"/>
    </source>
</evidence>
<evidence type="ECO:0000313" key="4">
    <source>
        <dbReference type="Proteomes" id="UP000058012"/>
    </source>
</evidence>
<dbReference type="PANTHER" id="PTHR10357:SF209">
    <property type="entry name" value="PERIPLASMIC ALPHA-AMYLASE"/>
    <property type="match status" value="1"/>
</dbReference>
<evidence type="ECO:0000259" key="2">
    <source>
        <dbReference type="SMART" id="SM00642"/>
    </source>
</evidence>
<dbReference type="Proteomes" id="UP000058012">
    <property type="component" value="Unassembled WGS sequence"/>
</dbReference>
<dbReference type="CDD" id="cd11339">
    <property type="entry name" value="AmyAc_bac_CMD_like_2"/>
    <property type="match status" value="1"/>
</dbReference>
<dbReference type="Gene3D" id="3.20.20.80">
    <property type="entry name" value="Glycosidases"/>
    <property type="match status" value="1"/>
</dbReference>
<dbReference type="RefSeq" id="WP_067911079.1">
    <property type="nucleotide sequence ID" value="NZ_KQ954245.1"/>
</dbReference>
<feature type="domain" description="Glycosyl hydrolase family 13 catalytic" evidence="2">
    <location>
        <begin position="41"/>
        <end position="513"/>
    </location>
</feature>